<comment type="caution">
    <text evidence="8">The sequence shown here is derived from an EMBL/GenBank/DDBJ whole genome shotgun (WGS) entry which is preliminary data.</text>
</comment>
<reference evidence="8 9" key="1">
    <citation type="submission" date="2021-01" db="EMBL/GenBank/DDBJ databases">
        <title>Whole genome shotgun sequence of Catellatospora bangladeshensis NBRC 107357.</title>
        <authorList>
            <person name="Komaki H."/>
            <person name="Tamura T."/>
        </authorList>
    </citation>
    <scope>NUCLEOTIDE SEQUENCE [LARGE SCALE GENOMIC DNA]</scope>
    <source>
        <strain evidence="8 9">NBRC 107357</strain>
    </source>
</reference>
<keyword evidence="3" id="KW-0731">Sigma factor</keyword>
<dbReference type="SUPFAM" id="SSF88946">
    <property type="entry name" value="Sigma2 domain of RNA polymerase sigma factors"/>
    <property type="match status" value="1"/>
</dbReference>
<organism evidence="8 9">
    <name type="scientific">Catellatospora bangladeshensis</name>
    <dbReference type="NCBI Taxonomy" id="310355"/>
    <lineage>
        <taxon>Bacteria</taxon>
        <taxon>Bacillati</taxon>
        <taxon>Actinomycetota</taxon>
        <taxon>Actinomycetes</taxon>
        <taxon>Micromonosporales</taxon>
        <taxon>Micromonosporaceae</taxon>
        <taxon>Catellatospora</taxon>
    </lineage>
</organism>
<dbReference type="Gene3D" id="1.10.10.10">
    <property type="entry name" value="Winged helix-like DNA-binding domain superfamily/Winged helix DNA-binding domain"/>
    <property type="match status" value="1"/>
</dbReference>
<evidence type="ECO:0000313" key="9">
    <source>
        <dbReference type="Proteomes" id="UP000601223"/>
    </source>
</evidence>
<evidence type="ECO:0000259" key="6">
    <source>
        <dbReference type="Pfam" id="PF04542"/>
    </source>
</evidence>
<gene>
    <name evidence="8" type="primary">rpoE_4</name>
    <name evidence="8" type="ORF">Cba03nite_39720</name>
</gene>
<dbReference type="Proteomes" id="UP000601223">
    <property type="component" value="Unassembled WGS sequence"/>
</dbReference>
<feature type="domain" description="RNA polymerase sigma-70 region 2" evidence="6">
    <location>
        <begin position="19"/>
        <end position="79"/>
    </location>
</feature>
<dbReference type="InterPro" id="IPR013325">
    <property type="entry name" value="RNA_pol_sigma_r2"/>
</dbReference>
<evidence type="ECO:0000256" key="3">
    <source>
        <dbReference type="ARBA" id="ARBA00023082"/>
    </source>
</evidence>
<dbReference type="GO" id="GO:0003677">
    <property type="term" value="F:DNA binding"/>
    <property type="evidence" value="ECO:0007669"/>
    <property type="project" value="UniProtKB-KW"/>
</dbReference>
<dbReference type="InterPro" id="IPR007627">
    <property type="entry name" value="RNA_pol_sigma70_r2"/>
</dbReference>
<dbReference type="InterPro" id="IPR036388">
    <property type="entry name" value="WH-like_DNA-bd_sf"/>
</dbReference>
<dbReference type="Gene3D" id="1.10.1740.10">
    <property type="match status" value="1"/>
</dbReference>
<dbReference type="RefSeq" id="WP_203748155.1">
    <property type="nucleotide sequence ID" value="NZ_BONF01000021.1"/>
</dbReference>
<dbReference type="PANTHER" id="PTHR43133">
    <property type="entry name" value="RNA POLYMERASE ECF-TYPE SIGMA FACTO"/>
    <property type="match status" value="1"/>
</dbReference>
<comment type="similarity">
    <text evidence="1">Belongs to the sigma-70 factor family. ECF subfamily.</text>
</comment>
<evidence type="ECO:0000256" key="5">
    <source>
        <dbReference type="ARBA" id="ARBA00023163"/>
    </source>
</evidence>
<protein>
    <submittedName>
        <fullName evidence="8">RNA polymerase sigma24 factor</fullName>
    </submittedName>
</protein>
<dbReference type="InterPro" id="IPR039425">
    <property type="entry name" value="RNA_pol_sigma-70-like"/>
</dbReference>
<dbReference type="InterPro" id="IPR014325">
    <property type="entry name" value="RNA_pol_sigma-E_actinobac"/>
</dbReference>
<keyword evidence="2" id="KW-0805">Transcription regulation</keyword>
<evidence type="ECO:0000256" key="4">
    <source>
        <dbReference type="ARBA" id="ARBA00023125"/>
    </source>
</evidence>
<dbReference type="Pfam" id="PF08281">
    <property type="entry name" value="Sigma70_r4_2"/>
    <property type="match status" value="1"/>
</dbReference>
<evidence type="ECO:0000313" key="8">
    <source>
        <dbReference type="EMBL" id="GIF82623.1"/>
    </source>
</evidence>
<accession>A0A8J3JPW5</accession>
<dbReference type="EMBL" id="BONF01000021">
    <property type="protein sequence ID" value="GIF82623.1"/>
    <property type="molecule type" value="Genomic_DNA"/>
</dbReference>
<dbReference type="NCBIfam" id="TIGR02983">
    <property type="entry name" value="SigE-fam_strep"/>
    <property type="match status" value="1"/>
</dbReference>
<dbReference type="InterPro" id="IPR013324">
    <property type="entry name" value="RNA_pol_sigma_r3/r4-like"/>
</dbReference>
<feature type="domain" description="RNA polymerase sigma factor 70 region 4 type 2" evidence="7">
    <location>
        <begin position="104"/>
        <end position="152"/>
    </location>
</feature>
<dbReference type="PANTHER" id="PTHR43133:SF50">
    <property type="entry name" value="ECF RNA POLYMERASE SIGMA FACTOR SIGM"/>
    <property type="match status" value="1"/>
</dbReference>
<dbReference type="Pfam" id="PF04542">
    <property type="entry name" value="Sigma70_r2"/>
    <property type="match status" value="1"/>
</dbReference>
<name>A0A8J3JPW5_9ACTN</name>
<keyword evidence="9" id="KW-1185">Reference proteome</keyword>
<dbReference type="GO" id="GO:0006352">
    <property type="term" value="P:DNA-templated transcription initiation"/>
    <property type="evidence" value="ECO:0007669"/>
    <property type="project" value="InterPro"/>
</dbReference>
<evidence type="ECO:0000256" key="1">
    <source>
        <dbReference type="ARBA" id="ARBA00010641"/>
    </source>
</evidence>
<dbReference type="SUPFAM" id="SSF88659">
    <property type="entry name" value="Sigma3 and sigma4 domains of RNA polymerase sigma factors"/>
    <property type="match status" value="1"/>
</dbReference>
<sequence length="171" mass="19388">MKAVDEGEYRQFAGARMEQLRRTAFLLCRDWHQADDLVAITLGKLYRNWGRARRADNVEAYVRGILMNAFLDETRRPWRREEPAEQLPEAAGPQDIDTVDTRADLLALLDKLGPGRRAVVVLRFYCDLSVQDTAAILNISEGAVKSQAARGLHTLRLLADPDPATDRRESR</sequence>
<proteinExistence type="inferred from homology"/>
<dbReference type="NCBIfam" id="TIGR02937">
    <property type="entry name" value="sigma70-ECF"/>
    <property type="match status" value="1"/>
</dbReference>
<dbReference type="InterPro" id="IPR014284">
    <property type="entry name" value="RNA_pol_sigma-70_dom"/>
</dbReference>
<dbReference type="GO" id="GO:0016987">
    <property type="term" value="F:sigma factor activity"/>
    <property type="evidence" value="ECO:0007669"/>
    <property type="project" value="UniProtKB-KW"/>
</dbReference>
<evidence type="ECO:0000259" key="7">
    <source>
        <dbReference type="Pfam" id="PF08281"/>
    </source>
</evidence>
<dbReference type="InterPro" id="IPR013249">
    <property type="entry name" value="RNA_pol_sigma70_r4_t2"/>
</dbReference>
<keyword evidence="4" id="KW-0238">DNA-binding</keyword>
<evidence type="ECO:0000256" key="2">
    <source>
        <dbReference type="ARBA" id="ARBA00023015"/>
    </source>
</evidence>
<dbReference type="AlphaFoldDB" id="A0A8J3JPW5"/>
<keyword evidence="5" id="KW-0804">Transcription</keyword>